<name>A0ABP0Q565_9DINO</name>
<feature type="non-terminal residue" evidence="2">
    <location>
        <position position="182"/>
    </location>
</feature>
<gene>
    <name evidence="2" type="ORF">SCF082_LOCUS39506</name>
</gene>
<proteinExistence type="predicted"/>
<comment type="caution">
    <text evidence="2">The sequence shown here is derived from an EMBL/GenBank/DDBJ whole genome shotgun (WGS) entry which is preliminary data.</text>
</comment>
<feature type="region of interest" description="Disordered" evidence="1">
    <location>
        <begin position="138"/>
        <end position="166"/>
    </location>
</feature>
<organism evidence="2 3">
    <name type="scientific">Durusdinium trenchii</name>
    <dbReference type="NCBI Taxonomy" id="1381693"/>
    <lineage>
        <taxon>Eukaryota</taxon>
        <taxon>Sar</taxon>
        <taxon>Alveolata</taxon>
        <taxon>Dinophyceae</taxon>
        <taxon>Suessiales</taxon>
        <taxon>Symbiodiniaceae</taxon>
        <taxon>Durusdinium</taxon>
    </lineage>
</organism>
<feature type="compositionally biased region" description="Basic and acidic residues" evidence="1">
    <location>
        <begin position="147"/>
        <end position="161"/>
    </location>
</feature>
<sequence>MTTATPDSSTQAEQVPQLCRMLAILTLRHEDALNALACQDQCVLFLTHGTRGVTQLLIQAAQDWKEQTTNTSPLRVVLMRTLMEELIRRFKSFCTKLSDAEFRRNSIQTKVILEDGTILTFNGVNSRKVLRYEESEQYNGSDALEDPVGHAERPADVRNEGPSRLSSVDARCWTVESPLTTA</sequence>
<keyword evidence="3" id="KW-1185">Reference proteome</keyword>
<accession>A0ABP0Q565</accession>
<dbReference type="Proteomes" id="UP001642464">
    <property type="component" value="Unassembled WGS sequence"/>
</dbReference>
<evidence type="ECO:0000256" key="1">
    <source>
        <dbReference type="SAM" id="MobiDB-lite"/>
    </source>
</evidence>
<reference evidence="2 3" key="1">
    <citation type="submission" date="2024-02" db="EMBL/GenBank/DDBJ databases">
        <authorList>
            <person name="Chen Y."/>
            <person name="Shah S."/>
            <person name="Dougan E. K."/>
            <person name="Thang M."/>
            <person name="Chan C."/>
        </authorList>
    </citation>
    <scope>NUCLEOTIDE SEQUENCE [LARGE SCALE GENOMIC DNA]</scope>
</reference>
<evidence type="ECO:0000313" key="3">
    <source>
        <dbReference type="Proteomes" id="UP001642464"/>
    </source>
</evidence>
<evidence type="ECO:0000313" key="2">
    <source>
        <dbReference type="EMBL" id="CAK9083191.1"/>
    </source>
</evidence>
<protein>
    <submittedName>
        <fullName evidence="2">Uncharacterized protein</fullName>
    </submittedName>
</protein>
<dbReference type="EMBL" id="CAXAMM010039036">
    <property type="protein sequence ID" value="CAK9083191.1"/>
    <property type="molecule type" value="Genomic_DNA"/>
</dbReference>